<dbReference type="PANTHER" id="PTHR47374">
    <property type="entry name" value="ENDOSOME ANTIGEN-LIKE PROTEIN, PUTATIVE (DUF3444)-RELATED"/>
    <property type="match status" value="1"/>
</dbReference>
<evidence type="ECO:0000313" key="1">
    <source>
        <dbReference type="EMBL" id="KAI3946736.1"/>
    </source>
</evidence>
<dbReference type="AlphaFoldDB" id="A0AAD4XRH2"/>
<keyword evidence="2" id="KW-1185">Reference proteome</keyword>
<evidence type="ECO:0000313" key="2">
    <source>
        <dbReference type="Proteomes" id="UP001202328"/>
    </source>
</evidence>
<dbReference type="EMBL" id="JAJJMB010003633">
    <property type="protein sequence ID" value="KAI3946736.1"/>
    <property type="molecule type" value="Genomic_DNA"/>
</dbReference>
<reference evidence="1" key="1">
    <citation type="submission" date="2022-04" db="EMBL/GenBank/DDBJ databases">
        <title>A functionally conserved STORR gene fusion in Papaver species that diverged 16.8 million years ago.</title>
        <authorList>
            <person name="Catania T."/>
        </authorList>
    </citation>
    <scope>NUCLEOTIDE SEQUENCE</scope>
    <source>
        <strain evidence="1">S-188037</strain>
    </source>
</reference>
<dbReference type="Proteomes" id="UP001202328">
    <property type="component" value="Unassembled WGS sequence"/>
</dbReference>
<comment type="caution">
    <text evidence="1">The sequence shown here is derived from an EMBL/GenBank/DDBJ whole genome shotgun (WGS) entry which is preliminary data.</text>
</comment>
<accession>A0AAD4XRH2</accession>
<organism evidence="1 2">
    <name type="scientific">Papaver atlanticum</name>
    <dbReference type="NCBI Taxonomy" id="357466"/>
    <lineage>
        <taxon>Eukaryota</taxon>
        <taxon>Viridiplantae</taxon>
        <taxon>Streptophyta</taxon>
        <taxon>Embryophyta</taxon>
        <taxon>Tracheophyta</taxon>
        <taxon>Spermatophyta</taxon>
        <taxon>Magnoliopsida</taxon>
        <taxon>Ranunculales</taxon>
        <taxon>Papaveraceae</taxon>
        <taxon>Papaveroideae</taxon>
        <taxon>Papaver</taxon>
    </lineage>
</organism>
<dbReference type="PANTHER" id="PTHR47374:SF2">
    <property type="entry name" value="OS01G0927400 PROTEIN"/>
    <property type="match status" value="1"/>
</dbReference>
<protein>
    <submittedName>
        <fullName evidence="1">Uncharacterized protein</fullName>
    </submittedName>
</protein>
<sequence>MRVEMVAVVRKTLALILMKNNDYVGARKNLIDARALYPGLEYIDEMIKVCDIICSADSQGSEIDWRLVLGINKTTNEHNVWESWKCFGVEKVSGEIPAKNVNSW</sequence>
<name>A0AAD4XRH2_9MAGN</name>
<gene>
    <name evidence="1" type="ORF">MKW98_003299</name>
</gene>
<proteinExistence type="predicted"/>